<dbReference type="STRING" id="461836.A0A0L0DBS1"/>
<evidence type="ECO:0000259" key="1">
    <source>
        <dbReference type="PROSITE" id="PS50104"/>
    </source>
</evidence>
<dbReference type="EMBL" id="GL349457">
    <property type="protein sequence ID" value="KNC49675.1"/>
    <property type="molecule type" value="Genomic_DNA"/>
</dbReference>
<dbReference type="AlphaFoldDB" id="A0A0L0DBS1"/>
<dbReference type="InterPro" id="IPR016181">
    <property type="entry name" value="Acyl_CoA_acyltransferase"/>
</dbReference>
<name>A0A0L0DBS1_THETB</name>
<dbReference type="PANTHER" id="PTHR46270:SF2">
    <property type="entry name" value="TIR DOMAIN-CONTAINING PROTEIN"/>
    <property type="match status" value="1"/>
</dbReference>
<dbReference type="Gene3D" id="1.25.10.10">
    <property type="entry name" value="Leucine-rich Repeat Variant"/>
    <property type="match status" value="1"/>
</dbReference>
<dbReference type="InterPro" id="IPR013653">
    <property type="entry name" value="GCN5-like_dom"/>
</dbReference>
<dbReference type="InterPro" id="IPR035897">
    <property type="entry name" value="Toll_tir_struct_dom_sf"/>
</dbReference>
<dbReference type="PROSITE" id="PS51186">
    <property type="entry name" value="GNAT"/>
    <property type="match status" value="1"/>
</dbReference>
<dbReference type="PROSITE" id="PS50104">
    <property type="entry name" value="TIR"/>
    <property type="match status" value="1"/>
</dbReference>
<sequence>MPVRTVTNYGELLELLPEVTTESEATWRYARGLTRTLASHASFGSGRAVVFNTRIRSGRWVAYVFAWGESAAAAMANAVEEMDEFGCGEVFVVAAMSNAAEQMLQAEVAMDAADSHPCWTRARACMPEGHTPALLPDGYTARKLEPADIDALLPTWKYSDGVSHDWIKAIMGDLASVGVFASDGSLAGSMVEYPDGSCGMLHTAEGHRRRGLARYVVDAMAAQLAAAGRSCMFVTIETYNEASLSLFDSLGFCDAGRVAWVFFANRSAGVMAALAESAEAFGSFSASDRLRTLAGLQRTFAAGLPHNTKARRLASAARVTARWPDVFSVLANWIKAAWLERAADELHQLLAFVWPFIMSNKPAVKSILARWDVVEVCRDVLVDMPGSAVAGSAAAVISKLISNGRNCHDRMLGELVVSAVIDGVAVADRVWPLRILYSMSFDSRLVPALLALDPRPLIQAVICEETDSEGIVVRAAILAANLYGGPDASALLGEKAESCVAAMVAAGEATLIGAAYPASSGSFFGLWKILAGIDALATHEPAAKALGRCGAVRLVAAALASDATAGDSRVLIHGVAALWSLSFVAANGAAIAADAALVMRLEELAAGGASQPRSVVRAARGVVWQMSAASSGPARKSAGKSSSDTLQHDVMISYSWANQKVALWLRAQLAVAGISVWIDVEAMSGSTLEAMAEAIESSRVVVVLLSQEYSVSQACRVEAEYCFQLGKPFVPVKATPRFRPRGWLGALIGSRLYFHPTPDSWPDMHRELMTILERPSESVAVVGAASASASTCPAVASASEWVAAVGLSDPVGCALARAHITTMAQIDELAAWRMHASTTLSAWTEFVRAELGLALCDALSLGAALRERLS</sequence>
<dbReference type="PANTHER" id="PTHR46270">
    <property type="entry name" value="ARMADILLO-TYPE FOLD-RELATED"/>
    <property type="match status" value="1"/>
</dbReference>
<dbReference type="Gene3D" id="3.40.630.30">
    <property type="match status" value="1"/>
</dbReference>
<dbReference type="InterPro" id="IPR000157">
    <property type="entry name" value="TIR_dom"/>
</dbReference>
<feature type="domain" description="TIR" evidence="1">
    <location>
        <begin position="646"/>
        <end position="779"/>
    </location>
</feature>
<dbReference type="Pfam" id="PF13676">
    <property type="entry name" value="TIR_2"/>
    <property type="match status" value="1"/>
</dbReference>
<dbReference type="GeneID" id="25565230"/>
<reference evidence="3 4" key="1">
    <citation type="submission" date="2010-05" db="EMBL/GenBank/DDBJ databases">
        <title>The Genome Sequence of Thecamonas trahens ATCC 50062.</title>
        <authorList>
            <consortium name="The Broad Institute Genome Sequencing Platform"/>
            <person name="Russ C."/>
            <person name="Cuomo C."/>
            <person name="Shea T."/>
            <person name="Young S.K."/>
            <person name="Zeng Q."/>
            <person name="Koehrsen M."/>
            <person name="Haas B."/>
            <person name="Borodovsky M."/>
            <person name="Guigo R."/>
            <person name="Alvarado L."/>
            <person name="Berlin A."/>
            <person name="Bochicchio J."/>
            <person name="Borenstein D."/>
            <person name="Chapman S."/>
            <person name="Chen Z."/>
            <person name="Freedman E."/>
            <person name="Gellesch M."/>
            <person name="Goldberg J."/>
            <person name="Griggs A."/>
            <person name="Gujja S."/>
            <person name="Heilman E."/>
            <person name="Heiman D."/>
            <person name="Hepburn T."/>
            <person name="Howarth C."/>
            <person name="Jen D."/>
            <person name="Larson L."/>
            <person name="Mehta T."/>
            <person name="Park D."/>
            <person name="Pearson M."/>
            <person name="Roberts A."/>
            <person name="Saif S."/>
            <person name="Shenoy N."/>
            <person name="Sisk P."/>
            <person name="Stolte C."/>
            <person name="Sykes S."/>
            <person name="Thomson T."/>
            <person name="Walk T."/>
            <person name="White J."/>
            <person name="Yandava C."/>
            <person name="Burger G."/>
            <person name="Gray M.W."/>
            <person name="Holland P.W.H."/>
            <person name="King N."/>
            <person name="Lang F.B.F."/>
            <person name="Roger A.J."/>
            <person name="Ruiz-Trillo I."/>
            <person name="Lander E."/>
            <person name="Nusbaum C."/>
        </authorList>
    </citation>
    <scope>NUCLEOTIDE SEQUENCE [LARGE SCALE GENOMIC DNA]</scope>
    <source>
        <strain evidence="3 4">ATCC 50062</strain>
    </source>
</reference>
<evidence type="ECO:0000313" key="4">
    <source>
        <dbReference type="Proteomes" id="UP000054408"/>
    </source>
</evidence>
<dbReference type="InterPro" id="IPR000182">
    <property type="entry name" value="GNAT_dom"/>
</dbReference>
<protein>
    <submittedName>
        <fullName evidence="3">Uncharacterized protein</fullName>
    </submittedName>
</protein>
<dbReference type="SUPFAM" id="SSF55729">
    <property type="entry name" value="Acyl-CoA N-acyltransferases (Nat)"/>
    <property type="match status" value="1"/>
</dbReference>
<dbReference type="Pfam" id="PF08445">
    <property type="entry name" value="FR47"/>
    <property type="match status" value="1"/>
</dbReference>
<accession>A0A0L0DBS1</accession>
<dbReference type="GO" id="GO:0016747">
    <property type="term" value="F:acyltransferase activity, transferring groups other than amino-acyl groups"/>
    <property type="evidence" value="ECO:0007669"/>
    <property type="project" value="InterPro"/>
</dbReference>
<evidence type="ECO:0000313" key="3">
    <source>
        <dbReference type="EMBL" id="KNC49675.1"/>
    </source>
</evidence>
<feature type="domain" description="N-acetyltransferase" evidence="2">
    <location>
        <begin position="139"/>
        <end position="276"/>
    </location>
</feature>
<dbReference type="GO" id="GO:0007165">
    <property type="term" value="P:signal transduction"/>
    <property type="evidence" value="ECO:0007669"/>
    <property type="project" value="InterPro"/>
</dbReference>
<dbReference type="eggNOG" id="ENOG502QWGM">
    <property type="taxonomic scope" value="Eukaryota"/>
</dbReference>
<gene>
    <name evidence="3" type="ORF">AMSG_05937</name>
</gene>
<organism evidence="3 4">
    <name type="scientific">Thecamonas trahens ATCC 50062</name>
    <dbReference type="NCBI Taxonomy" id="461836"/>
    <lineage>
        <taxon>Eukaryota</taxon>
        <taxon>Apusozoa</taxon>
        <taxon>Apusomonadida</taxon>
        <taxon>Apusomonadidae</taxon>
        <taxon>Thecamonas</taxon>
    </lineage>
</organism>
<keyword evidence="4" id="KW-1185">Reference proteome</keyword>
<dbReference type="RefSeq" id="XP_013757472.1">
    <property type="nucleotide sequence ID" value="XM_013902018.1"/>
</dbReference>
<proteinExistence type="predicted"/>
<evidence type="ECO:0000259" key="2">
    <source>
        <dbReference type="PROSITE" id="PS51186"/>
    </source>
</evidence>
<dbReference type="OrthoDB" id="9978456at2759"/>
<dbReference type="Gene3D" id="3.40.50.10140">
    <property type="entry name" value="Toll/interleukin-1 receptor homology (TIR) domain"/>
    <property type="match status" value="1"/>
</dbReference>
<dbReference type="Proteomes" id="UP000054408">
    <property type="component" value="Unassembled WGS sequence"/>
</dbReference>
<dbReference type="InterPro" id="IPR011989">
    <property type="entry name" value="ARM-like"/>
</dbReference>
<dbReference type="SUPFAM" id="SSF52200">
    <property type="entry name" value="Toll/Interleukin receptor TIR domain"/>
    <property type="match status" value="1"/>
</dbReference>